<dbReference type="EMBL" id="VFIO01000011">
    <property type="protein sequence ID" value="TWR86674.1"/>
    <property type="molecule type" value="Genomic_DNA"/>
</dbReference>
<feature type="compositionally biased region" description="Polar residues" evidence="1">
    <location>
        <begin position="804"/>
        <end position="822"/>
    </location>
</feature>
<dbReference type="Proteomes" id="UP000318428">
    <property type="component" value="Unassembled WGS sequence"/>
</dbReference>
<sequence length="2257" mass="252948">MGKSELEKPATVPVLKVAPDQALASQLLQGGTELLNLVAPGNIIQPGATDTSGFEQSLWQPMIEALLQQVSNSFLDWIWQAFKDYFAEPLTLLKGFQQLVTVLAEPHISMLIKSKALLDFLEAQNSLTPTATPYIAIAQHLHHIIEVQQQRAAFTVAHSVLTLKSLVALAHMPEVQALAGKHTLAPVQNLLRGALEMAQTWLHLSQASWDSPESVFEGLREADLLPGWVIEIVEQGQRLYEVLDALYVQAESKAELENAPPLKRFLTQFNESNDALGKFTALFYLLVDDTALPILNKYAGDAFGGLFKVFALLKTGQQAAPEDTSGMSAALLTLDHYTSKPFIARMSGAGEVGQLMAEPLSFAHAALRGSARQEAGMNMVLRLFDPKQTWTRFAKETIAEILWLPEKEQVWKLLTSDIFQHGKMIRALSQVLDNQFWDEYATASWQDLPALIGGTLTRDLQAADSQFVQAQSIASGVPAELIQLVLTATASIIASWKGDNWSDFLKASTQSVKSMVTSMANKGQLLPEQMKKVLNTCLFLTKNVARLINLWSLWHATQDKQQLGDESVALIRQLLVEHADDTTVWAFDKALIWLPVLPGLYRVLKQVQPIETGQRIQWVTRLLVSLYTQPEVQANPEIIWLREQVQRIAQEWLGAIPDAVLGKAVIEEVEAQPGPVQKAVIKSLYLAIDVAPPLLRLMKSAVNYASEGLLGDVIRGLLQPQASLVPLIMFLAVIPTSSEADHTPKAKPEPMDTTPVLGGVAAFTFMAAMVLAFKARHSYRKDKLAAQKQKEDADAIELLVRSSAAHTDPTSEQENLIENTTPPDRPVAKKKANNWQIEGALAGVSLLVFSASAYALIKRYTSSPAPTASDAARKIKQLCDDLLIMLAAPQEYFTADAVDHWLETLIIEVAALNESLASFDALLTSPPSNETTASPSTPPLASRKKRDTSDQTEQRLKQPYEFIALPISQSTPPNLESRDTIESDIKATKRVLAGFINELSERTRQVQEPFIENNRNYTRRGKVALGGRPVTETIADYNERISYNTTRIRRELTPAINDRVAKLKRLLEALNNLPKVNSPTSRKSLFFSYANIPPPAPIHGITTASALIAYPWDKVRIDTHGKLESFKTENTLVRAILYCDNLIAEIVRQRDETHATPKVTFTVHDRYNQDMIVILETREVIQDLIEYQFINNKRVDARTSVLKNKDRKDFMVGRIAEIIDKYIPGSPLNAKSTFEVEYHVPYAIHKEHFTLLQLSNGIHTRSNNYLPPSICVIKWGNLTSVPAQTEILALTQEWKIVKQINRDMHRTAELMRAGQSADLRTYDVRQYSETYIRQVIEEQLPNPQDREGISGTTRVWEKREESINPNNTKQRRAQLEPRYQSTSLLEILWGITEKKRLNEYLRTQLTYSHSPLFMGTTETGAAKVAKVLINRDFYPHYIKLIEETFKDAETIKLQHELINITLRSLKAYEPFSSVSLEGRVLPGVISGFKNRNEQIVYSFPDNKHWEFHTPIAVHTAYINNTDDFKSCMDRRQFHKNYLTNHSIAGLPLTFTLFTNPAEEIIKSYQELFTEDADLLVHSKSELETLKLMEQLKFGWSLISIFAGAFTVTSSVLGLIFGPLAPLIQSFAEDQPDEKFRFQWEAAASGIAELVSSIPNVRGFLASKATRQGLGLAPLVKEKAIAANIFSEHGLFKPVSLALPNQQPLVIPINRILIVPRDTALLSSPTALPSLTTPLTPAENIITVLPGPYKEDQWRKKELWANHYVFRQFEALKQAGTIRLNDDHNQYIQLSFQPAAENGLCWEFDSMIVPGSKNSTGAPIKGRKGRRSTIAEALINSKDLISALLAADPVRYTVSIDGQPTAYSSGVIISDDALSWEGIRFFDETHYVVPERNAYCDHLLLALNMTTTIEYFNKTLQVSEAKGSKNRNALDMLDYLITYANMTQPNSWPSRYTQDFIDTTLWLFASNHIITELLLEMLMTNVYSNYMRRTIPFSTSAVKTFMQRLAAQAAANIGYQPRYEVPRNFLADSAFRGEINTLKEKLTPDLATWLVIINYSTGVAPFDATDEAVATGEHPELAPASNRLNKDILVHDVDPSERPLEAMPEPILPIIHTETFADRTPVIGELTALYDGNKPISVPIGQSLRIRVKMHNRRTLVQEGIYAIPENSRSPHTFPHFVADLINQDFNNKILLNNTPVRLFAGTRKEVLDTDNTVIGYTYSLERADRINIYSNINQLNPSLPPYEVIIEFLNEYGVLVP</sequence>
<keyword evidence="4" id="KW-1185">Reference proteome</keyword>
<keyword evidence="2" id="KW-1133">Transmembrane helix</keyword>
<feature type="transmembrane region" description="Helical" evidence="2">
    <location>
        <begin position="839"/>
        <end position="857"/>
    </location>
</feature>
<proteinExistence type="predicted"/>
<evidence type="ECO:0000256" key="1">
    <source>
        <dbReference type="SAM" id="MobiDB-lite"/>
    </source>
</evidence>
<comment type="caution">
    <text evidence="3">The sequence shown here is derived from an EMBL/GenBank/DDBJ whole genome shotgun (WGS) entry which is preliminary data.</text>
</comment>
<keyword evidence="2" id="KW-0472">Membrane</keyword>
<feature type="compositionally biased region" description="Polar residues" evidence="1">
    <location>
        <begin position="925"/>
        <end position="935"/>
    </location>
</feature>
<evidence type="ECO:0000313" key="3">
    <source>
        <dbReference type="EMBL" id="TWR86674.1"/>
    </source>
</evidence>
<feature type="transmembrane region" description="Helical" evidence="2">
    <location>
        <begin position="756"/>
        <end position="773"/>
    </location>
</feature>
<dbReference type="RefSeq" id="WP_146387266.1">
    <property type="nucleotide sequence ID" value="NZ_VFIO01000011.1"/>
</dbReference>
<feature type="region of interest" description="Disordered" evidence="1">
    <location>
        <begin position="804"/>
        <end position="827"/>
    </location>
</feature>
<keyword evidence="2" id="KW-0812">Transmembrane</keyword>
<organism evidence="3 4">
    <name type="scientific">Pseudomonas saxonica</name>
    <dbReference type="NCBI Taxonomy" id="2600598"/>
    <lineage>
        <taxon>Bacteria</taxon>
        <taxon>Pseudomonadati</taxon>
        <taxon>Pseudomonadota</taxon>
        <taxon>Gammaproteobacteria</taxon>
        <taxon>Pseudomonadales</taxon>
        <taxon>Pseudomonadaceae</taxon>
        <taxon>Pseudomonas</taxon>
    </lineage>
</organism>
<protein>
    <recommendedName>
        <fullName evidence="5">Tox-PLDMTX domain-containing protein</fullName>
    </recommendedName>
</protein>
<evidence type="ECO:0008006" key="5">
    <source>
        <dbReference type="Google" id="ProtNLM"/>
    </source>
</evidence>
<evidence type="ECO:0000256" key="2">
    <source>
        <dbReference type="SAM" id="Phobius"/>
    </source>
</evidence>
<feature type="region of interest" description="Disordered" evidence="1">
    <location>
        <begin position="925"/>
        <end position="953"/>
    </location>
</feature>
<evidence type="ECO:0000313" key="4">
    <source>
        <dbReference type="Proteomes" id="UP000318428"/>
    </source>
</evidence>
<gene>
    <name evidence="3" type="ORF">FJD38_20795</name>
</gene>
<reference evidence="3 4" key="1">
    <citation type="submission" date="2019-06" db="EMBL/GenBank/DDBJ databases">
        <title>Pseudomonas bimorpha sp. nov. isolated from bovine raw milk and skim milk concentrate.</title>
        <authorList>
            <person name="Hofmann K."/>
            <person name="Huptas C."/>
            <person name="Doll E."/>
            <person name="Scherer S."/>
            <person name="Wenning M."/>
        </authorList>
    </citation>
    <scope>NUCLEOTIDE SEQUENCE [LARGE SCALE GENOMIC DNA]</scope>
    <source>
        <strain evidence="3 4">DSM 108989</strain>
    </source>
</reference>
<accession>A0ABY3GCQ7</accession>
<name>A0ABY3GCQ7_9PSED</name>